<dbReference type="Pfam" id="PF21478">
    <property type="entry name" value="GcvP2_C"/>
    <property type="match status" value="1"/>
</dbReference>
<evidence type="ECO:0000259" key="8">
    <source>
        <dbReference type="Pfam" id="PF02347"/>
    </source>
</evidence>
<dbReference type="PANTHER" id="PTHR11773:SF1">
    <property type="entry name" value="GLYCINE DEHYDROGENASE (DECARBOXYLATING), MITOCHONDRIAL"/>
    <property type="match status" value="1"/>
</dbReference>
<feature type="compositionally biased region" description="Basic and acidic residues" evidence="7">
    <location>
        <begin position="306"/>
        <end position="316"/>
    </location>
</feature>
<dbReference type="RefSeq" id="WP_146403271.1">
    <property type="nucleotide sequence ID" value="NZ_SJPQ01000005.1"/>
</dbReference>
<evidence type="ECO:0000256" key="5">
    <source>
        <dbReference type="ARBA" id="ARBA00023002"/>
    </source>
</evidence>
<evidence type="ECO:0000313" key="11">
    <source>
        <dbReference type="Proteomes" id="UP000315440"/>
    </source>
</evidence>
<evidence type="ECO:0000256" key="6">
    <source>
        <dbReference type="ARBA" id="ARBA00049026"/>
    </source>
</evidence>
<dbReference type="FunFam" id="3.90.1150.10:FF:000014">
    <property type="entry name" value="Probable glycine dehydrogenase (decarboxylating) subunit 2"/>
    <property type="match status" value="1"/>
</dbReference>
<accession>A0A5C5ZGU1</accession>
<dbReference type="InterPro" id="IPR015422">
    <property type="entry name" value="PyrdxlP-dep_Trfase_small"/>
</dbReference>
<feature type="domain" description="Glycine dehydrogenase C-terminal" evidence="9">
    <location>
        <begin position="385"/>
        <end position="484"/>
    </location>
</feature>
<dbReference type="GO" id="GO:0004375">
    <property type="term" value="F:glycine dehydrogenase (decarboxylating) activity"/>
    <property type="evidence" value="ECO:0007669"/>
    <property type="project" value="UniProtKB-EC"/>
</dbReference>
<dbReference type="OrthoDB" id="9801272at2"/>
<keyword evidence="5 10" id="KW-0560">Oxidoreductase</keyword>
<dbReference type="FunFam" id="3.40.640.10:FF:000224">
    <property type="entry name" value="Probable glycine dehydrogenase (decarboxylating) subunit 2"/>
    <property type="match status" value="1"/>
</dbReference>
<evidence type="ECO:0000313" key="10">
    <source>
        <dbReference type="EMBL" id="TWT86277.1"/>
    </source>
</evidence>
<dbReference type="PANTHER" id="PTHR11773">
    <property type="entry name" value="GLYCINE DEHYDROGENASE, DECARBOXYLATING"/>
    <property type="match status" value="1"/>
</dbReference>
<gene>
    <name evidence="10" type="primary">gcvPB</name>
    <name evidence="10" type="ORF">Mal64_38170</name>
</gene>
<dbReference type="Gene3D" id="3.40.640.10">
    <property type="entry name" value="Type I PLP-dependent aspartate aminotransferase-like (Major domain)"/>
    <property type="match status" value="1"/>
</dbReference>
<dbReference type="Pfam" id="PF02347">
    <property type="entry name" value="GDC-P"/>
    <property type="match status" value="1"/>
</dbReference>
<comment type="caution">
    <text evidence="10">The sequence shown here is derived from an EMBL/GenBank/DDBJ whole genome shotgun (WGS) entry which is preliminary data.</text>
</comment>
<dbReference type="NCBIfam" id="NF003346">
    <property type="entry name" value="PRK04366.1"/>
    <property type="match status" value="1"/>
</dbReference>
<comment type="cofactor">
    <cofactor evidence="1">
        <name>pyridoxal 5'-phosphate</name>
        <dbReference type="ChEBI" id="CHEBI:597326"/>
    </cofactor>
</comment>
<dbReference type="EMBL" id="SJPQ01000005">
    <property type="protein sequence ID" value="TWT86277.1"/>
    <property type="molecule type" value="Genomic_DNA"/>
</dbReference>
<evidence type="ECO:0000256" key="3">
    <source>
        <dbReference type="ARBA" id="ARBA00012134"/>
    </source>
</evidence>
<reference evidence="10 11" key="1">
    <citation type="submission" date="2019-02" db="EMBL/GenBank/DDBJ databases">
        <title>Deep-cultivation of Planctomycetes and their phenomic and genomic characterization uncovers novel biology.</title>
        <authorList>
            <person name="Wiegand S."/>
            <person name="Jogler M."/>
            <person name="Boedeker C."/>
            <person name="Pinto D."/>
            <person name="Vollmers J."/>
            <person name="Rivas-Marin E."/>
            <person name="Kohn T."/>
            <person name="Peeters S.H."/>
            <person name="Heuer A."/>
            <person name="Rast P."/>
            <person name="Oberbeckmann S."/>
            <person name="Bunk B."/>
            <person name="Jeske O."/>
            <person name="Meyerdierks A."/>
            <person name="Storesund J.E."/>
            <person name="Kallscheuer N."/>
            <person name="Luecker S."/>
            <person name="Lage O.M."/>
            <person name="Pohl T."/>
            <person name="Merkel B.J."/>
            <person name="Hornburger P."/>
            <person name="Mueller R.-W."/>
            <person name="Bruemmer F."/>
            <person name="Labrenz M."/>
            <person name="Spormann A.M."/>
            <person name="Op Den Camp H."/>
            <person name="Overmann J."/>
            <person name="Amann R."/>
            <person name="Jetten M.S.M."/>
            <person name="Mascher T."/>
            <person name="Medema M.H."/>
            <person name="Devos D.P."/>
            <person name="Kaster A.-K."/>
            <person name="Ovreas L."/>
            <person name="Rohde M."/>
            <person name="Galperin M.Y."/>
            <person name="Jogler C."/>
        </authorList>
    </citation>
    <scope>NUCLEOTIDE SEQUENCE [LARGE SCALE GENOMIC DNA]</scope>
    <source>
        <strain evidence="10 11">Mal64</strain>
    </source>
</reference>
<dbReference type="AlphaFoldDB" id="A0A5C5ZGU1"/>
<evidence type="ECO:0000259" key="9">
    <source>
        <dbReference type="Pfam" id="PF21478"/>
    </source>
</evidence>
<dbReference type="InterPro" id="IPR049316">
    <property type="entry name" value="GDC-P_C"/>
</dbReference>
<dbReference type="GO" id="GO:0005960">
    <property type="term" value="C:glycine cleavage complex"/>
    <property type="evidence" value="ECO:0007669"/>
    <property type="project" value="TreeGrafter"/>
</dbReference>
<dbReference type="InterPro" id="IPR049315">
    <property type="entry name" value="GDC-P_N"/>
</dbReference>
<sequence>MRNTRDTQLLFDLSKPGRRATRLPECDVPARDAAELLPAAALADAPPALPELSEPQVVRHFVNLSKENMSVDTHFYPLGSCTMKHNPKRNERAAALPGMAHVHPYQPEESIQGMLRLLYEVQEYLSEISGLPCCSLQAAAGAQGELAALLVAASYFRDIDEKRTKVLVPDNAHGTNPASAAMAGFDSVTVKTLQSGAVDLDDFHAKLDDEIAVLMITNPNTVGVFEPAMRELADAVHERGGLVYLDGANMNAILGVSRPGDFGADMQHFNPHKTFSGPHGGGGPGAGPICVTEKLGPYLPAPVVGKRPEAGDERSDQTSPSPAGGGGRTLVPGAPPLGEGNYYYLDFDRPKSIGRVRSFFASTGVLVRAYCYMRTHGPDGLKRVSEQAVLNANYLLSRVKHFLPVPQGDRCMHEFVATAAKLKSERGVSAMDLAKRLLDHGFHAPTVYFPLSVKESIMVEPTESESKETLDAFAEALFRVTEEDPELLHDAPHTTPISRPDEVAAARKTVLCYCG</sequence>
<dbReference type="InterPro" id="IPR020581">
    <property type="entry name" value="GDC_P"/>
</dbReference>
<dbReference type="InterPro" id="IPR015421">
    <property type="entry name" value="PyrdxlP-dep_Trfase_major"/>
</dbReference>
<evidence type="ECO:0000256" key="1">
    <source>
        <dbReference type="ARBA" id="ARBA00001933"/>
    </source>
</evidence>
<dbReference type="GO" id="GO:0016594">
    <property type="term" value="F:glycine binding"/>
    <property type="evidence" value="ECO:0007669"/>
    <property type="project" value="TreeGrafter"/>
</dbReference>
<comment type="function">
    <text evidence="2">The glycine cleavage system catalyzes the degradation of glycine. The P protein binds the alpha-amino group of glycine through its pyridoxal phosphate cofactor; CO(2) is released and the remaining methylamine moiety is then transferred to the lipoamide cofactor of the H protein.</text>
</comment>
<keyword evidence="11" id="KW-1185">Reference proteome</keyword>
<dbReference type="SUPFAM" id="SSF53383">
    <property type="entry name" value="PLP-dependent transferases"/>
    <property type="match status" value="1"/>
</dbReference>
<dbReference type="InterPro" id="IPR015424">
    <property type="entry name" value="PyrdxlP-dep_Trfase"/>
</dbReference>
<evidence type="ECO:0000256" key="2">
    <source>
        <dbReference type="ARBA" id="ARBA00003788"/>
    </source>
</evidence>
<dbReference type="GO" id="GO:0019464">
    <property type="term" value="P:glycine decarboxylation via glycine cleavage system"/>
    <property type="evidence" value="ECO:0007669"/>
    <property type="project" value="TreeGrafter"/>
</dbReference>
<dbReference type="Gene3D" id="6.20.440.10">
    <property type="match status" value="1"/>
</dbReference>
<keyword evidence="4" id="KW-0663">Pyridoxal phosphate</keyword>
<name>A0A5C5ZGU1_9BACT</name>
<feature type="region of interest" description="Disordered" evidence="7">
    <location>
        <begin position="301"/>
        <end position="334"/>
    </location>
</feature>
<dbReference type="Gene3D" id="3.90.1150.10">
    <property type="entry name" value="Aspartate Aminotransferase, domain 1"/>
    <property type="match status" value="1"/>
</dbReference>
<dbReference type="GO" id="GO:0005829">
    <property type="term" value="C:cytosol"/>
    <property type="evidence" value="ECO:0007669"/>
    <property type="project" value="TreeGrafter"/>
</dbReference>
<dbReference type="EC" id="1.4.4.2" evidence="3"/>
<dbReference type="GO" id="GO:0030170">
    <property type="term" value="F:pyridoxal phosphate binding"/>
    <property type="evidence" value="ECO:0007669"/>
    <property type="project" value="TreeGrafter"/>
</dbReference>
<comment type="catalytic activity">
    <reaction evidence="6">
        <text>N(6)-[(R)-lipoyl]-L-lysyl-[glycine-cleavage complex H protein] + glycine + H(+) = N(6)-[(R)-S(8)-aminomethyldihydrolipoyl]-L-lysyl-[glycine-cleavage complex H protein] + CO2</text>
        <dbReference type="Rhea" id="RHEA:24304"/>
        <dbReference type="Rhea" id="RHEA-COMP:10494"/>
        <dbReference type="Rhea" id="RHEA-COMP:10495"/>
        <dbReference type="ChEBI" id="CHEBI:15378"/>
        <dbReference type="ChEBI" id="CHEBI:16526"/>
        <dbReference type="ChEBI" id="CHEBI:57305"/>
        <dbReference type="ChEBI" id="CHEBI:83099"/>
        <dbReference type="ChEBI" id="CHEBI:83143"/>
        <dbReference type="EC" id="1.4.4.2"/>
    </reaction>
</comment>
<dbReference type="Proteomes" id="UP000315440">
    <property type="component" value="Unassembled WGS sequence"/>
</dbReference>
<evidence type="ECO:0000256" key="7">
    <source>
        <dbReference type="SAM" id="MobiDB-lite"/>
    </source>
</evidence>
<organism evidence="10 11">
    <name type="scientific">Pseudobythopirellula maris</name>
    <dbReference type="NCBI Taxonomy" id="2527991"/>
    <lineage>
        <taxon>Bacteria</taxon>
        <taxon>Pseudomonadati</taxon>
        <taxon>Planctomycetota</taxon>
        <taxon>Planctomycetia</taxon>
        <taxon>Pirellulales</taxon>
        <taxon>Lacipirellulaceae</taxon>
        <taxon>Pseudobythopirellula</taxon>
    </lineage>
</organism>
<evidence type="ECO:0000256" key="4">
    <source>
        <dbReference type="ARBA" id="ARBA00022898"/>
    </source>
</evidence>
<protein>
    <recommendedName>
        <fullName evidence="3">glycine dehydrogenase (aminomethyl-transferring)</fullName>
        <ecNumber evidence="3">1.4.4.2</ecNumber>
    </recommendedName>
</protein>
<proteinExistence type="predicted"/>
<feature type="domain" description="Glycine cleavage system P-protein N-terminal" evidence="8">
    <location>
        <begin position="100"/>
        <end position="307"/>
    </location>
</feature>